<dbReference type="OrthoDB" id="6133115at2759"/>
<dbReference type="AlphaFoldDB" id="A0A1E3QCM4"/>
<dbReference type="InterPro" id="IPR005828">
    <property type="entry name" value="MFS_sugar_transport-like"/>
</dbReference>
<dbReference type="PROSITE" id="PS00217">
    <property type="entry name" value="SUGAR_TRANSPORT_2"/>
    <property type="match status" value="1"/>
</dbReference>
<evidence type="ECO:0000313" key="9">
    <source>
        <dbReference type="EMBL" id="ODQ75338.1"/>
    </source>
</evidence>
<dbReference type="InterPro" id="IPR005829">
    <property type="entry name" value="Sugar_transporter_CS"/>
</dbReference>
<keyword evidence="3" id="KW-0813">Transport</keyword>
<evidence type="ECO:0000256" key="5">
    <source>
        <dbReference type="ARBA" id="ARBA00022989"/>
    </source>
</evidence>
<dbReference type="EMBL" id="KV454290">
    <property type="protein sequence ID" value="ODQ75338.1"/>
    <property type="molecule type" value="Genomic_DNA"/>
</dbReference>
<keyword evidence="10" id="KW-1185">Reference proteome</keyword>
<feature type="transmembrane region" description="Helical" evidence="7">
    <location>
        <begin position="55"/>
        <end position="78"/>
    </location>
</feature>
<evidence type="ECO:0000256" key="6">
    <source>
        <dbReference type="ARBA" id="ARBA00023136"/>
    </source>
</evidence>
<sequence>MSAKRAGTMASGLAEKNHAKKRQSIRAVTGFAIGSFFGSIPLYQSEIAQAANRGYMVALHSAAISFGYSLSNWVFYLVGRSQVQFRVPIGLQMLPAAILTIAVPFMPNSPRWLVERGRYDEAWEVTRKLSNPKEMEEHELRAEFDAIKDQTISKRILR</sequence>
<dbReference type="Proteomes" id="UP000094385">
    <property type="component" value="Unassembled WGS sequence"/>
</dbReference>
<feature type="transmembrane region" description="Helical" evidence="7">
    <location>
        <begin position="25"/>
        <end position="43"/>
    </location>
</feature>
<dbReference type="PANTHER" id="PTHR48022:SF2">
    <property type="entry name" value="PLASTIDIC GLUCOSE TRANSPORTER 4"/>
    <property type="match status" value="1"/>
</dbReference>
<dbReference type="InterPro" id="IPR020846">
    <property type="entry name" value="MFS_dom"/>
</dbReference>
<dbReference type="Gene3D" id="1.20.1250.20">
    <property type="entry name" value="MFS general substrate transporter like domains"/>
    <property type="match status" value="1"/>
</dbReference>
<evidence type="ECO:0000259" key="8">
    <source>
        <dbReference type="PROSITE" id="PS50850"/>
    </source>
</evidence>
<evidence type="ECO:0000256" key="7">
    <source>
        <dbReference type="SAM" id="Phobius"/>
    </source>
</evidence>
<evidence type="ECO:0000313" key="10">
    <source>
        <dbReference type="Proteomes" id="UP000094385"/>
    </source>
</evidence>
<dbReference type="InterPro" id="IPR050360">
    <property type="entry name" value="MFS_Sugar_Transporters"/>
</dbReference>
<organism evidence="9 10">
    <name type="scientific">Lipomyces starkeyi NRRL Y-11557</name>
    <dbReference type="NCBI Taxonomy" id="675824"/>
    <lineage>
        <taxon>Eukaryota</taxon>
        <taxon>Fungi</taxon>
        <taxon>Dikarya</taxon>
        <taxon>Ascomycota</taxon>
        <taxon>Saccharomycotina</taxon>
        <taxon>Lipomycetes</taxon>
        <taxon>Lipomycetales</taxon>
        <taxon>Lipomycetaceae</taxon>
        <taxon>Lipomyces</taxon>
    </lineage>
</organism>
<comment type="subcellular location">
    <subcellularLocation>
        <location evidence="1">Membrane</location>
        <topology evidence="1">Multi-pass membrane protein</topology>
    </subcellularLocation>
</comment>
<dbReference type="GO" id="GO:0016020">
    <property type="term" value="C:membrane"/>
    <property type="evidence" value="ECO:0007669"/>
    <property type="project" value="UniProtKB-SubCell"/>
</dbReference>
<dbReference type="PROSITE" id="PS50850">
    <property type="entry name" value="MFS"/>
    <property type="match status" value="1"/>
</dbReference>
<keyword evidence="6 7" id="KW-0472">Membrane</keyword>
<dbReference type="GO" id="GO:0005351">
    <property type="term" value="F:carbohydrate:proton symporter activity"/>
    <property type="evidence" value="ECO:0007669"/>
    <property type="project" value="TreeGrafter"/>
</dbReference>
<evidence type="ECO:0000256" key="3">
    <source>
        <dbReference type="ARBA" id="ARBA00022448"/>
    </source>
</evidence>
<proteinExistence type="inferred from homology"/>
<dbReference type="PANTHER" id="PTHR48022">
    <property type="entry name" value="PLASTIDIC GLUCOSE TRANSPORTER 4"/>
    <property type="match status" value="1"/>
</dbReference>
<evidence type="ECO:0000256" key="1">
    <source>
        <dbReference type="ARBA" id="ARBA00004141"/>
    </source>
</evidence>
<reference evidence="9 10" key="1">
    <citation type="journal article" date="2016" name="Proc. Natl. Acad. Sci. U.S.A.">
        <title>Comparative genomics of biotechnologically important yeasts.</title>
        <authorList>
            <person name="Riley R."/>
            <person name="Haridas S."/>
            <person name="Wolfe K.H."/>
            <person name="Lopes M.R."/>
            <person name="Hittinger C.T."/>
            <person name="Goeker M."/>
            <person name="Salamov A.A."/>
            <person name="Wisecaver J.H."/>
            <person name="Long T.M."/>
            <person name="Calvey C.H."/>
            <person name="Aerts A.L."/>
            <person name="Barry K.W."/>
            <person name="Choi C."/>
            <person name="Clum A."/>
            <person name="Coughlan A.Y."/>
            <person name="Deshpande S."/>
            <person name="Douglass A.P."/>
            <person name="Hanson S.J."/>
            <person name="Klenk H.-P."/>
            <person name="LaButti K.M."/>
            <person name="Lapidus A."/>
            <person name="Lindquist E.A."/>
            <person name="Lipzen A.M."/>
            <person name="Meier-Kolthoff J.P."/>
            <person name="Ohm R.A."/>
            <person name="Otillar R.P."/>
            <person name="Pangilinan J.L."/>
            <person name="Peng Y."/>
            <person name="Rokas A."/>
            <person name="Rosa C.A."/>
            <person name="Scheuner C."/>
            <person name="Sibirny A.A."/>
            <person name="Slot J.C."/>
            <person name="Stielow J.B."/>
            <person name="Sun H."/>
            <person name="Kurtzman C.P."/>
            <person name="Blackwell M."/>
            <person name="Grigoriev I.V."/>
            <person name="Jeffries T.W."/>
        </authorList>
    </citation>
    <scope>NUCLEOTIDE SEQUENCE [LARGE SCALE GENOMIC DNA]</scope>
    <source>
        <strain evidence="9 10">NRRL Y-11557</strain>
    </source>
</reference>
<dbReference type="InterPro" id="IPR036259">
    <property type="entry name" value="MFS_trans_sf"/>
</dbReference>
<dbReference type="Pfam" id="PF00083">
    <property type="entry name" value="Sugar_tr"/>
    <property type="match status" value="1"/>
</dbReference>
<feature type="domain" description="Major facilitator superfamily (MFS) profile" evidence="8">
    <location>
        <begin position="1"/>
        <end position="158"/>
    </location>
</feature>
<dbReference type="STRING" id="675824.A0A1E3QCM4"/>
<comment type="similarity">
    <text evidence="2">Belongs to the major facilitator superfamily. Sugar transporter (TC 2.A.1.1) family.</text>
</comment>
<keyword evidence="4 7" id="KW-0812">Transmembrane</keyword>
<gene>
    <name evidence="9" type="ORF">LIPSTDRAFT_789</name>
</gene>
<accession>A0A1E3QCM4</accession>
<evidence type="ECO:0000256" key="2">
    <source>
        <dbReference type="ARBA" id="ARBA00010992"/>
    </source>
</evidence>
<dbReference type="SUPFAM" id="SSF103473">
    <property type="entry name" value="MFS general substrate transporter"/>
    <property type="match status" value="1"/>
</dbReference>
<name>A0A1E3QCM4_LIPST</name>
<protein>
    <recommendedName>
        <fullName evidence="8">Major facilitator superfamily (MFS) profile domain-containing protein</fullName>
    </recommendedName>
</protein>
<evidence type="ECO:0000256" key="4">
    <source>
        <dbReference type="ARBA" id="ARBA00022692"/>
    </source>
</evidence>
<keyword evidence="5 7" id="KW-1133">Transmembrane helix</keyword>